<dbReference type="Gene3D" id="1.20.1720.10">
    <property type="entry name" value="Multidrug resistance protein D"/>
    <property type="match status" value="1"/>
</dbReference>
<dbReference type="CDD" id="cd17321">
    <property type="entry name" value="MFS_MMR_MDR_like"/>
    <property type="match status" value="1"/>
</dbReference>
<feature type="transmembrane region" description="Helical" evidence="8">
    <location>
        <begin position="263"/>
        <end position="285"/>
    </location>
</feature>
<dbReference type="InterPro" id="IPR011701">
    <property type="entry name" value="MFS"/>
</dbReference>
<evidence type="ECO:0000313" key="11">
    <source>
        <dbReference type="Proteomes" id="UP000256220"/>
    </source>
</evidence>
<feature type="domain" description="Major facilitator superfamily (MFS) profile" evidence="9">
    <location>
        <begin position="11"/>
        <end position="471"/>
    </location>
</feature>
<comment type="subcellular location">
    <subcellularLocation>
        <location evidence="1">Cell membrane</location>
        <topology evidence="1">Multi-pass membrane protein</topology>
    </subcellularLocation>
</comment>
<feature type="compositionally biased region" description="Low complexity" evidence="7">
    <location>
        <begin position="533"/>
        <end position="551"/>
    </location>
</feature>
<keyword evidence="5 8" id="KW-1133">Transmembrane helix</keyword>
<keyword evidence="11" id="KW-1185">Reference proteome</keyword>
<dbReference type="Pfam" id="PF07690">
    <property type="entry name" value="MFS_1"/>
    <property type="match status" value="1"/>
</dbReference>
<feature type="compositionally biased region" description="Basic residues" evidence="7">
    <location>
        <begin position="518"/>
        <end position="532"/>
    </location>
</feature>
<keyword evidence="2" id="KW-0813">Transport</keyword>
<evidence type="ECO:0000256" key="2">
    <source>
        <dbReference type="ARBA" id="ARBA00022448"/>
    </source>
</evidence>
<feature type="transmembrane region" description="Helical" evidence="8">
    <location>
        <begin position="297"/>
        <end position="322"/>
    </location>
</feature>
<evidence type="ECO:0000256" key="6">
    <source>
        <dbReference type="ARBA" id="ARBA00023136"/>
    </source>
</evidence>
<dbReference type="SUPFAM" id="SSF103473">
    <property type="entry name" value="MFS general substrate transporter"/>
    <property type="match status" value="1"/>
</dbReference>
<evidence type="ECO:0000259" key="9">
    <source>
        <dbReference type="PROSITE" id="PS50850"/>
    </source>
</evidence>
<keyword evidence="3" id="KW-1003">Cell membrane</keyword>
<accession>A0A2P2FQC4</accession>
<dbReference type="EMBL" id="JFBM01000021">
    <property type="protein sequence ID" value="KFU78922.1"/>
    <property type="molecule type" value="Genomic_DNA"/>
</dbReference>
<dbReference type="GO" id="GO:0022857">
    <property type="term" value="F:transmembrane transporter activity"/>
    <property type="evidence" value="ECO:0007669"/>
    <property type="project" value="InterPro"/>
</dbReference>
<keyword evidence="6 8" id="KW-0472">Membrane</keyword>
<feature type="region of interest" description="Disordered" evidence="7">
    <location>
        <begin position="501"/>
        <end position="551"/>
    </location>
</feature>
<dbReference type="PROSITE" id="PS50850">
    <property type="entry name" value="MFS"/>
    <property type="match status" value="1"/>
</dbReference>
<feature type="transmembrane region" description="Helical" evidence="8">
    <location>
        <begin position="446"/>
        <end position="470"/>
    </location>
</feature>
<comment type="caution">
    <text evidence="10">The sequence shown here is derived from an EMBL/GenBank/DDBJ whole genome shotgun (WGS) entry which is preliminary data.</text>
</comment>
<evidence type="ECO:0000256" key="3">
    <source>
        <dbReference type="ARBA" id="ARBA00022475"/>
    </source>
</evidence>
<feature type="transmembrane region" description="Helical" evidence="8">
    <location>
        <begin position="136"/>
        <end position="158"/>
    </location>
</feature>
<feature type="transmembrane region" description="Helical" evidence="8">
    <location>
        <begin position="46"/>
        <end position="65"/>
    </location>
</feature>
<name>A0A2P2FQC4_AMYLU</name>
<evidence type="ECO:0000313" key="10">
    <source>
        <dbReference type="EMBL" id="KFU78922.1"/>
    </source>
</evidence>
<feature type="transmembrane region" description="Helical" evidence="8">
    <location>
        <begin position="197"/>
        <end position="217"/>
    </location>
</feature>
<dbReference type="PANTHER" id="PTHR42718">
    <property type="entry name" value="MAJOR FACILITATOR SUPERFAMILY MULTIDRUG TRANSPORTER MFSC"/>
    <property type="match status" value="1"/>
</dbReference>
<feature type="transmembrane region" description="Helical" evidence="8">
    <location>
        <begin position="401"/>
        <end position="421"/>
    </location>
</feature>
<dbReference type="PANTHER" id="PTHR42718:SF47">
    <property type="entry name" value="METHYL VIOLOGEN RESISTANCE PROTEIN SMVA"/>
    <property type="match status" value="1"/>
</dbReference>
<evidence type="ECO:0000256" key="1">
    <source>
        <dbReference type="ARBA" id="ARBA00004651"/>
    </source>
</evidence>
<organism evidence="10 11">
    <name type="scientific">Amycolatopsis lurida NRRL 2430</name>
    <dbReference type="NCBI Taxonomy" id="1460371"/>
    <lineage>
        <taxon>Bacteria</taxon>
        <taxon>Bacillati</taxon>
        <taxon>Actinomycetota</taxon>
        <taxon>Actinomycetes</taxon>
        <taxon>Pseudonocardiales</taxon>
        <taxon>Pseudonocardiaceae</taxon>
        <taxon>Amycolatopsis</taxon>
    </lineage>
</organism>
<feature type="transmembrane region" description="Helical" evidence="8">
    <location>
        <begin position="77"/>
        <end position="96"/>
    </location>
</feature>
<reference evidence="10 11" key="1">
    <citation type="journal article" date="2014" name="Genome Announc.">
        <title>Draft Genome Sequence of Amycolatopsis lurida NRRL 2430, Producer of the Glycopeptide Family Antibiotic Ristocetin.</title>
        <authorList>
            <person name="Kwun M.J."/>
            <person name="Hong H.J."/>
        </authorList>
    </citation>
    <scope>NUCLEOTIDE SEQUENCE [LARGE SCALE GENOMIC DNA]</scope>
    <source>
        <strain evidence="10 11">NRRL 2430</strain>
    </source>
</reference>
<feature type="transmembrane region" description="Helical" evidence="8">
    <location>
        <begin position="356"/>
        <end position="380"/>
    </location>
</feature>
<feature type="compositionally biased region" description="Low complexity" evidence="7">
    <location>
        <begin position="501"/>
        <end position="510"/>
    </location>
</feature>
<dbReference type="Gene3D" id="1.20.1250.20">
    <property type="entry name" value="MFS general substrate transporter like domains"/>
    <property type="match status" value="1"/>
</dbReference>
<evidence type="ECO:0000256" key="4">
    <source>
        <dbReference type="ARBA" id="ARBA00022692"/>
    </source>
</evidence>
<dbReference type="InterPro" id="IPR036259">
    <property type="entry name" value="MFS_trans_sf"/>
</dbReference>
<sequence length="551" mass="57132">MTRQHDRAWFGLLVILCPVFLVSMDGSILFLAMPEISQALTPTADQALWILDVYGFAVGSLLIAFGNIGDRYGRLKLLMIGAAVFGAGSAGAAFAPSPELLIAFRALMGLAGATLLPSALAVLSELFPDARRRARAIGIFAAAFAAGFAIGPVVGGVLLERFPWGSVFLVNLPVIAVFLALAPVLLREVRAAGKGRVDALSVVLSATGLLLAIYGIKHAAADGLSVTAVSSAIAGAGLLVWFARRQRGLEYPLIEFSLFHDRVFTIAIVTGLLPLAAWSAAAYLSGIHLQSVLGLPVLHAALLALPGAAVLTIMCVLTPALVDRIGARAALIACPFSIAAGLALLLMTGVTGGAGWYVASTVVAGVGYGISFSLVADTAVAAVPAERAGAAGAIAETSNEIGNALGIALMGSLAALVFRLAGPDLAPTLGETLEIAPTAALDAKQAFVAGLHTAVAVLSLLHVGLGILALRAGSLSRRKRSCPKRRRRRIRPAGFARAAPSRARCASPLRAPRDPLASRRRWRPWGRRRLGGRRSPSPLRRRSPPSGARSG</sequence>
<feature type="transmembrane region" description="Helical" evidence="8">
    <location>
        <begin position="164"/>
        <end position="185"/>
    </location>
</feature>
<feature type="transmembrane region" description="Helical" evidence="8">
    <location>
        <begin position="223"/>
        <end position="242"/>
    </location>
</feature>
<protein>
    <submittedName>
        <fullName evidence="10">Permease</fullName>
    </submittedName>
</protein>
<dbReference type="GO" id="GO:0005886">
    <property type="term" value="C:plasma membrane"/>
    <property type="evidence" value="ECO:0007669"/>
    <property type="project" value="UniProtKB-SubCell"/>
</dbReference>
<dbReference type="AlphaFoldDB" id="A0A2P2FQC4"/>
<evidence type="ECO:0000256" key="7">
    <source>
        <dbReference type="SAM" id="MobiDB-lite"/>
    </source>
</evidence>
<feature type="transmembrane region" description="Helical" evidence="8">
    <location>
        <begin position="329"/>
        <end position="350"/>
    </location>
</feature>
<evidence type="ECO:0000256" key="5">
    <source>
        <dbReference type="ARBA" id="ARBA00022989"/>
    </source>
</evidence>
<evidence type="ECO:0000256" key="8">
    <source>
        <dbReference type="SAM" id="Phobius"/>
    </source>
</evidence>
<dbReference type="InterPro" id="IPR020846">
    <property type="entry name" value="MFS_dom"/>
</dbReference>
<feature type="transmembrane region" description="Helical" evidence="8">
    <location>
        <begin position="102"/>
        <end position="124"/>
    </location>
</feature>
<dbReference type="Proteomes" id="UP000256220">
    <property type="component" value="Unassembled WGS sequence"/>
</dbReference>
<gene>
    <name evidence="10" type="ORF">BB31_23140</name>
</gene>
<feature type="transmembrane region" description="Helical" evidence="8">
    <location>
        <begin position="12"/>
        <end position="34"/>
    </location>
</feature>
<proteinExistence type="predicted"/>
<keyword evidence="4 8" id="KW-0812">Transmembrane</keyword>